<dbReference type="GeneID" id="81428136"/>
<organism evidence="2 3">
    <name type="scientific">Penicillium canariense</name>
    <dbReference type="NCBI Taxonomy" id="189055"/>
    <lineage>
        <taxon>Eukaryota</taxon>
        <taxon>Fungi</taxon>
        <taxon>Dikarya</taxon>
        <taxon>Ascomycota</taxon>
        <taxon>Pezizomycotina</taxon>
        <taxon>Eurotiomycetes</taxon>
        <taxon>Eurotiomycetidae</taxon>
        <taxon>Eurotiales</taxon>
        <taxon>Aspergillaceae</taxon>
        <taxon>Penicillium</taxon>
    </lineage>
</organism>
<dbReference type="OrthoDB" id="4204700at2759"/>
<sequence>MVLDDGSPQAGRYSENNVSASSPAQQSMAANPAMARNFHLRVKPELVVRPDLFTMVFGFLGPSNWARNVAYTMMERVENSWLLTGRAITQDELDAFTTHSTRTLYYRRLGVPISSFIGTAYLYNKFRKDAGLPSNASPRAVFTFLRKYASVDKAGFRSMIASSAFKMLFITTAGAIGSGFAALYSETKSVISDPRLKNFVEDMRGQKPEEVRQRKLQAASERIRRMRGGEKDIEGYIFDELKAPGSHPEQNDQDQYANDNSASETASPGNDMKYNTSQDVQQRPMPEAPRRSWGYGGGAGTQQGGTDESSADPDFFFGGKNDDASPTAPEYRNTNPDGSPIGSAWERLRRQNGGQSSQAAAPRQPRPQWGQQQDSPNSPTYTPSGDRDQFDYDRSREKEQAQADFDRMMDAERNIPNDQSSQNRGW</sequence>
<gene>
    <name evidence="2" type="ORF">N7482_006835</name>
</gene>
<dbReference type="RefSeq" id="XP_056541389.1">
    <property type="nucleotide sequence ID" value="XM_056688960.1"/>
</dbReference>
<feature type="region of interest" description="Disordered" evidence="1">
    <location>
        <begin position="242"/>
        <end position="426"/>
    </location>
</feature>
<reference evidence="2" key="2">
    <citation type="journal article" date="2023" name="IMA Fungus">
        <title>Comparative genomic study of the Penicillium genus elucidates a diverse pangenome and 15 lateral gene transfer events.</title>
        <authorList>
            <person name="Petersen C."/>
            <person name="Sorensen T."/>
            <person name="Nielsen M.R."/>
            <person name="Sondergaard T.E."/>
            <person name="Sorensen J.L."/>
            <person name="Fitzpatrick D.A."/>
            <person name="Frisvad J.C."/>
            <person name="Nielsen K.L."/>
        </authorList>
    </citation>
    <scope>NUCLEOTIDE SEQUENCE</scope>
    <source>
        <strain evidence="2">IBT 26290</strain>
    </source>
</reference>
<dbReference type="EMBL" id="JAPQKN010000004">
    <property type="protein sequence ID" value="KAJ5159831.1"/>
    <property type="molecule type" value="Genomic_DNA"/>
</dbReference>
<feature type="compositionally biased region" description="Low complexity" evidence="1">
    <location>
        <begin position="353"/>
        <end position="373"/>
    </location>
</feature>
<evidence type="ECO:0008006" key="4">
    <source>
        <dbReference type="Google" id="ProtNLM"/>
    </source>
</evidence>
<feature type="compositionally biased region" description="Basic and acidic residues" evidence="1">
    <location>
        <begin position="385"/>
        <end position="415"/>
    </location>
</feature>
<comment type="caution">
    <text evidence="2">The sequence shown here is derived from an EMBL/GenBank/DDBJ whole genome shotgun (WGS) entry which is preliminary data.</text>
</comment>
<evidence type="ECO:0000256" key="1">
    <source>
        <dbReference type="SAM" id="MobiDB-lite"/>
    </source>
</evidence>
<dbReference type="AlphaFoldDB" id="A0A9W9HYB4"/>
<feature type="compositionally biased region" description="Gly residues" evidence="1">
    <location>
        <begin position="294"/>
        <end position="303"/>
    </location>
</feature>
<protein>
    <recommendedName>
        <fullName evidence="4">Endo-1,3(4)-beta-glucanase</fullName>
    </recommendedName>
</protein>
<feature type="compositionally biased region" description="Polar residues" evidence="1">
    <location>
        <begin position="416"/>
        <end position="426"/>
    </location>
</feature>
<feature type="compositionally biased region" description="Polar residues" evidence="1">
    <location>
        <begin position="253"/>
        <end position="281"/>
    </location>
</feature>
<dbReference type="Proteomes" id="UP001149163">
    <property type="component" value="Unassembled WGS sequence"/>
</dbReference>
<reference evidence="2" key="1">
    <citation type="submission" date="2022-11" db="EMBL/GenBank/DDBJ databases">
        <authorList>
            <person name="Petersen C."/>
        </authorList>
    </citation>
    <scope>NUCLEOTIDE SEQUENCE</scope>
    <source>
        <strain evidence="2">IBT 26290</strain>
    </source>
</reference>
<keyword evidence="3" id="KW-1185">Reference proteome</keyword>
<evidence type="ECO:0000313" key="3">
    <source>
        <dbReference type="Proteomes" id="UP001149163"/>
    </source>
</evidence>
<accession>A0A9W9HYB4</accession>
<feature type="region of interest" description="Disordered" evidence="1">
    <location>
        <begin position="1"/>
        <end position="26"/>
    </location>
</feature>
<evidence type="ECO:0000313" key="2">
    <source>
        <dbReference type="EMBL" id="KAJ5159831.1"/>
    </source>
</evidence>
<proteinExistence type="predicted"/>
<feature type="compositionally biased region" description="Polar residues" evidence="1">
    <location>
        <begin position="374"/>
        <end position="383"/>
    </location>
</feature>
<name>A0A9W9HYB4_9EURO</name>